<evidence type="ECO:0000313" key="4">
    <source>
        <dbReference type="Proteomes" id="UP000176786"/>
    </source>
</evidence>
<feature type="transmembrane region" description="Helical" evidence="1">
    <location>
        <begin position="42"/>
        <end position="63"/>
    </location>
</feature>
<dbReference type="EMBL" id="MFES01000002">
    <property type="protein sequence ID" value="OGE86500.1"/>
    <property type="molecule type" value="Genomic_DNA"/>
</dbReference>
<dbReference type="Proteomes" id="UP000176786">
    <property type="component" value="Unassembled WGS sequence"/>
</dbReference>
<organism evidence="3 4">
    <name type="scientific">Candidatus Doudnabacteria bacterium RIFCSPHIGHO2_02_FULL_46_11</name>
    <dbReference type="NCBI Taxonomy" id="1817832"/>
    <lineage>
        <taxon>Bacteria</taxon>
        <taxon>Candidatus Doudnaibacteriota</taxon>
    </lineage>
</organism>
<keyword evidence="1" id="KW-0812">Transmembrane</keyword>
<reference evidence="3 4" key="1">
    <citation type="journal article" date="2016" name="Nat. Commun.">
        <title>Thousands of microbial genomes shed light on interconnected biogeochemical processes in an aquifer system.</title>
        <authorList>
            <person name="Anantharaman K."/>
            <person name="Brown C.T."/>
            <person name="Hug L.A."/>
            <person name="Sharon I."/>
            <person name="Castelle C.J."/>
            <person name="Probst A.J."/>
            <person name="Thomas B.C."/>
            <person name="Singh A."/>
            <person name="Wilkins M.J."/>
            <person name="Karaoz U."/>
            <person name="Brodie E.L."/>
            <person name="Williams K.H."/>
            <person name="Hubbard S.S."/>
            <person name="Banfield J.F."/>
        </authorList>
    </citation>
    <scope>NUCLEOTIDE SEQUENCE [LARGE SCALE GENOMIC DNA]</scope>
</reference>
<gene>
    <name evidence="3" type="ORF">A3J48_00035</name>
</gene>
<dbReference type="STRING" id="1817832.A3J48_00035"/>
<proteinExistence type="predicted"/>
<comment type="caution">
    <text evidence="3">The sequence shown here is derived from an EMBL/GenBank/DDBJ whole genome shotgun (WGS) entry which is preliminary data.</text>
</comment>
<evidence type="ECO:0000256" key="2">
    <source>
        <dbReference type="SAM" id="SignalP"/>
    </source>
</evidence>
<protein>
    <submittedName>
        <fullName evidence="3">Uncharacterized protein</fullName>
    </submittedName>
</protein>
<keyword evidence="1" id="KW-1133">Transmembrane helix</keyword>
<accession>A0A1F5PA12</accession>
<feature type="signal peptide" evidence="2">
    <location>
        <begin position="1"/>
        <end position="20"/>
    </location>
</feature>
<keyword evidence="2" id="KW-0732">Signal</keyword>
<evidence type="ECO:0000256" key="1">
    <source>
        <dbReference type="SAM" id="Phobius"/>
    </source>
</evidence>
<dbReference type="AlphaFoldDB" id="A0A1F5PA12"/>
<sequence>MIKYILALALLAFTPLFAYAHPEDYDNYYALPMMGWNGNMHWGGWITMVLIWLFLLVAILAMLKWIDKNK</sequence>
<keyword evidence="1" id="KW-0472">Membrane</keyword>
<name>A0A1F5PA12_9BACT</name>
<evidence type="ECO:0000313" key="3">
    <source>
        <dbReference type="EMBL" id="OGE86500.1"/>
    </source>
</evidence>
<feature type="chain" id="PRO_5009520374" evidence="2">
    <location>
        <begin position="21"/>
        <end position="70"/>
    </location>
</feature>